<evidence type="ECO:0000256" key="1">
    <source>
        <dbReference type="SAM" id="MobiDB-lite"/>
    </source>
</evidence>
<proteinExistence type="predicted"/>
<reference evidence="2 3" key="1">
    <citation type="submission" date="2024-03" db="EMBL/GenBank/DDBJ databases">
        <title>Aureococcus anophagefferens CCMP1851 and Kratosvirus quantuckense: Draft genome of a second virus-susceptible host strain in the model system.</title>
        <authorList>
            <person name="Chase E."/>
            <person name="Truchon A.R."/>
            <person name="Schepens W."/>
            <person name="Wilhelm S.W."/>
        </authorList>
    </citation>
    <scope>NUCLEOTIDE SEQUENCE [LARGE SCALE GENOMIC DNA]</scope>
    <source>
        <strain evidence="2 3">CCMP1851</strain>
    </source>
</reference>
<protein>
    <submittedName>
        <fullName evidence="2">Uncharacterized protein</fullName>
    </submittedName>
</protein>
<evidence type="ECO:0000313" key="2">
    <source>
        <dbReference type="EMBL" id="KAK7235269.1"/>
    </source>
</evidence>
<keyword evidence="3" id="KW-1185">Reference proteome</keyword>
<evidence type="ECO:0000313" key="3">
    <source>
        <dbReference type="Proteomes" id="UP001363151"/>
    </source>
</evidence>
<organism evidence="2 3">
    <name type="scientific">Aureococcus anophagefferens</name>
    <name type="common">Harmful bloom alga</name>
    <dbReference type="NCBI Taxonomy" id="44056"/>
    <lineage>
        <taxon>Eukaryota</taxon>
        <taxon>Sar</taxon>
        <taxon>Stramenopiles</taxon>
        <taxon>Ochrophyta</taxon>
        <taxon>Pelagophyceae</taxon>
        <taxon>Pelagomonadales</taxon>
        <taxon>Pelagomonadaceae</taxon>
        <taxon>Aureococcus</taxon>
    </lineage>
</organism>
<accession>A0ABR1FPV9</accession>
<sequence length="279" mass="31050">MSARLELPLRSIRLVIAYAASWDPSDDAERWFKFVSLLSVSRSFQAARPLLFELLVNAQAPCKARVAELEDRFMFIRPSFRGTARGTLKNAVKQLRTVETRELTKVFRALRRGGVGAREAMVRAVAEATPGEFYERLCAWYDRERFRLRAAVRMRSKLYYQLCKLQLAGDGAAAGNSLDADAARRLRDALAQPLCALSDAARSRVASATRLRPPPPPKFSAALLEQTRGEMRAASLAKPPPSHPSPYAYFPPHSNSAAPHPAPAFDPSEARLQRGVFRV</sequence>
<name>A0ABR1FPV9_AURAN</name>
<gene>
    <name evidence="2" type="ORF">SO694_00068147</name>
</gene>
<dbReference type="EMBL" id="JBBJCI010000293">
    <property type="protein sequence ID" value="KAK7235269.1"/>
    <property type="molecule type" value="Genomic_DNA"/>
</dbReference>
<comment type="caution">
    <text evidence="2">The sequence shown here is derived from an EMBL/GenBank/DDBJ whole genome shotgun (WGS) entry which is preliminary data.</text>
</comment>
<feature type="region of interest" description="Disordered" evidence="1">
    <location>
        <begin position="231"/>
        <end position="267"/>
    </location>
</feature>
<dbReference type="Proteomes" id="UP001363151">
    <property type="component" value="Unassembled WGS sequence"/>
</dbReference>